<dbReference type="CDD" id="cd00093">
    <property type="entry name" value="HTH_XRE"/>
    <property type="match status" value="1"/>
</dbReference>
<dbReference type="PANTHER" id="PTHR46797">
    <property type="entry name" value="HTH-TYPE TRANSCRIPTIONAL REGULATOR"/>
    <property type="match status" value="1"/>
</dbReference>
<dbReference type="GO" id="GO:0003700">
    <property type="term" value="F:DNA-binding transcription factor activity"/>
    <property type="evidence" value="ECO:0007669"/>
    <property type="project" value="TreeGrafter"/>
</dbReference>
<reference evidence="3 4" key="1">
    <citation type="journal article" date="2017" name="ISME J.">
        <title>Energy and carbon metabolisms in a deep terrestrial subsurface fluid microbial community.</title>
        <authorList>
            <person name="Momper L."/>
            <person name="Jungbluth S.P."/>
            <person name="Lee M.D."/>
            <person name="Amend J.P."/>
        </authorList>
    </citation>
    <scope>NUCLEOTIDE SEQUENCE [LARGE SCALE GENOMIC DNA]</scope>
    <source>
        <strain evidence="3">SURF_29</strain>
    </source>
</reference>
<evidence type="ECO:0000313" key="3">
    <source>
        <dbReference type="EMBL" id="RJO61110.1"/>
    </source>
</evidence>
<dbReference type="GO" id="GO:0003677">
    <property type="term" value="F:DNA binding"/>
    <property type="evidence" value="ECO:0007669"/>
    <property type="project" value="UniProtKB-KW"/>
</dbReference>
<dbReference type="SMART" id="SM00530">
    <property type="entry name" value="HTH_XRE"/>
    <property type="match status" value="1"/>
</dbReference>
<dbReference type="SUPFAM" id="SSF47413">
    <property type="entry name" value="lambda repressor-like DNA-binding domains"/>
    <property type="match status" value="1"/>
</dbReference>
<name>A0A419DDI9_9BACT</name>
<feature type="domain" description="HTH cro/C1-type" evidence="2">
    <location>
        <begin position="8"/>
        <end position="63"/>
    </location>
</feature>
<evidence type="ECO:0000259" key="2">
    <source>
        <dbReference type="PROSITE" id="PS50943"/>
    </source>
</evidence>
<dbReference type="InterPro" id="IPR001387">
    <property type="entry name" value="Cro/C1-type_HTH"/>
</dbReference>
<keyword evidence="1" id="KW-0238">DNA-binding</keyword>
<organism evidence="3 4">
    <name type="scientific">candidate division WS5 bacterium</name>
    <dbReference type="NCBI Taxonomy" id="2093353"/>
    <lineage>
        <taxon>Bacteria</taxon>
        <taxon>candidate division WS5</taxon>
    </lineage>
</organism>
<comment type="caution">
    <text evidence="3">The sequence shown here is derived from an EMBL/GenBank/DDBJ whole genome shotgun (WGS) entry which is preliminary data.</text>
</comment>
<dbReference type="SUPFAM" id="SSF51306">
    <property type="entry name" value="LexA/Signal peptidase"/>
    <property type="match status" value="1"/>
</dbReference>
<dbReference type="EMBL" id="QZJW01000030">
    <property type="protein sequence ID" value="RJO61110.1"/>
    <property type="molecule type" value="Genomic_DNA"/>
</dbReference>
<dbReference type="InterPro" id="IPR050807">
    <property type="entry name" value="TransReg_Diox_bact_type"/>
</dbReference>
<protein>
    <submittedName>
        <fullName evidence="3">Helix-turn-helix domain-containing protein</fullName>
    </submittedName>
</protein>
<dbReference type="Pfam" id="PF01381">
    <property type="entry name" value="HTH_3"/>
    <property type="match status" value="1"/>
</dbReference>
<dbReference type="PROSITE" id="PS50943">
    <property type="entry name" value="HTH_CROC1"/>
    <property type="match status" value="1"/>
</dbReference>
<evidence type="ECO:0000313" key="4">
    <source>
        <dbReference type="Proteomes" id="UP000285655"/>
    </source>
</evidence>
<dbReference type="AlphaFoldDB" id="A0A419DDI9"/>
<accession>A0A419DDI9</accession>
<dbReference type="Proteomes" id="UP000285655">
    <property type="component" value="Unassembled WGS sequence"/>
</dbReference>
<evidence type="ECO:0000256" key="1">
    <source>
        <dbReference type="ARBA" id="ARBA00023125"/>
    </source>
</evidence>
<sequence>MEALGKRIKFYRERSGLSQLDLSQRSGVSQASIARIESDKQKNLKRETIEKLAEGLGVSLINLMEPPSRVKEERAPYSSTRLIPVVKIIDIENFKNLKTLIGKSDRYEPSFSPDVSAFYLLMSPELINDPIFNEGDMILIEPATSIKDRDLVFYFSHEKRGIGKIYHRHDSLIILPLGHDMSPLISKKSERKRFHMNIFRIGEIKK</sequence>
<dbReference type="GO" id="GO:0005829">
    <property type="term" value="C:cytosol"/>
    <property type="evidence" value="ECO:0007669"/>
    <property type="project" value="TreeGrafter"/>
</dbReference>
<dbReference type="InterPro" id="IPR036286">
    <property type="entry name" value="LexA/Signal_pep-like_sf"/>
</dbReference>
<dbReference type="InterPro" id="IPR010982">
    <property type="entry name" value="Lambda_DNA-bd_dom_sf"/>
</dbReference>
<proteinExistence type="predicted"/>
<gene>
    <name evidence="3" type="ORF">C4544_03725</name>
</gene>
<dbReference type="PANTHER" id="PTHR46797:SF1">
    <property type="entry name" value="METHYLPHOSPHONATE SYNTHASE"/>
    <property type="match status" value="1"/>
</dbReference>
<dbReference type="Gene3D" id="1.10.260.40">
    <property type="entry name" value="lambda repressor-like DNA-binding domains"/>
    <property type="match status" value="1"/>
</dbReference>